<dbReference type="OrthoDB" id="6282239at2759"/>
<dbReference type="EMBL" id="SRLO01000898">
    <property type="protein sequence ID" value="TNN44515.1"/>
    <property type="molecule type" value="Genomic_DNA"/>
</dbReference>
<dbReference type="GO" id="GO:0016301">
    <property type="term" value="F:kinase activity"/>
    <property type="evidence" value="ECO:0007669"/>
    <property type="project" value="UniProtKB-KW"/>
</dbReference>
<comment type="subcellular location">
    <subcellularLocation>
        <location evidence="1">Membrane</location>
    </subcellularLocation>
</comment>
<dbReference type="GO" id="GO:0005085">
    <property type="term" value="F:guanyl-nucleotide exchange factor activity"/>
    <property type="evidence" value="ECO:0007669"/>
    <property type="project" value="UniProtKB-KW"/>
</dbReference>
<keyword evidence="2" id="KW-0344">Guanine-nucleotide releasing factor</keyword>
<accession>A0A4Z2FUI5</accession>
<gene>
    <name evidence="7" type="primary">Madd_2</name>
    <name evidence="7" type="ORF">EYF80_045291</name>
</gene>
<dbReference type="PANTHER" id="PTHR13008:SF7">
    <property type="entry name" value="MAP KINASE-ACTIVATING DEATH DOMAIN PROTEIN"/>
    <property type="match status" value="1"/>
</dbReference>
<keyword evidence="8" id="KW-1185">Reference proteome</keyword>
<dbReference type="InterPro" id="IPR039980">
    <property type="entry name" value="MADD"/>
</dbReference>
<evidence type="ECO:0000313" key="8">
    <source>
        <dbReference type="Proteomes" id="UP000314294"/>
    </source>
</evidence>
<dbReference type="Proteomes" id="UP000314294">
    <property type="component" value="Unassembled WGS sequence"/>
</dbReference>
<evidence type="ECO:0000256" key="1">
    <source>
        <dbReference type="ARBA" id="ARBA00004370"/>
    </source>
</evidence>
<evidence type="ECO:0000256" key="3">
    <source>
        <dbReference type="ARBA" id="ARBA00023136"/>
    </source>
</evidence>
<dbReference type="GO" id="GO:0005829">
    <property type="term" value="C:cytosol"/>
    <property type="evidence" value="ECO:0007669"/>
    <property type="project" value="TreeGrafter"/>
</dbReference>
<dbReference type="Pfam" id="PF23629">
    <property type="entry name" value="Death_MADD"/>
    <property type="match status" value="1"/>
</dbReference>
<feature type="compositionally biased region" description="Pro residues" evidence="4">
    <location>
        <begin position="38"/>
        <end position="51"/>
    </location>
</feature>
<evidence type="ECO:0000259" key="5">
    <source>
        <dbReference type="Pfam" id="PF23629"/>
    </source>
</evidence>
<dbReference type="InterPro" id="IPR057469">
    <property type="entry name" value="PH_MADD"/>
</dbReference>
<dbReference type="GO" id="GO:0032483">
    <property type="term" value="P:regulation of Rab protein signal transduction"/>
    <property type="evidence" value="ECO:0007669"/>
    <property type="project" value="TreeGrafter"/>
</dbReference>
<proteinExistence type="predicted"/>
<keyword evidence="7" id="KW-0418">Kinase</keyword>
<feature type="region of interest" description="Disordered" evidence="4">
    <location>
        <begin position="1"/>
        <end position="51"/>
    </location>
</feature>
<evidence type="ECO:0000259" key="6">
    <source>
        <dbReference type="Pfam" id="PF25328"/>
    </source>
</evidence>
<protein>
    <submittedName>
        <fullName evidence="7">MAP kinase-activating death domain protein</fullName>
    </submittedName>
</protein>
<dbReference type="AlphaFoldDB" id="A0A4Z2FUI5"/>
<feature type="domain" description="MAP kinase-activating death" evidence="5">
    <location>
        <begin position="118"/>
        <end position="190"/>
    </location>
</feature>
<comment type="caution">
    <text evidence="7">The sequence shown here is derived from an EMBL/GenBank/DDBJ whole genome shotgun (WGS) entry which is preliminary data.</text>
</comment>
<keyword evidence="3" id="KW-0472">Membrane</keyword>
<dbReference type="InterPro" id="IPR056574">
    <property type="entry name" value="Death_MADD"/>
</dbReference>
<evidence type="ECO:0000256" key="2">
    <source>
        <dbReference type="ARBA" id="ARBA00022658"/>
    </source>
</evidence>
<feature type="domain" description="MAP kinase-activating death" evidence="6">
    <location>
        <begin position="253"/>
        <end position="313"/>
    </location>
</feature>
<keyword evidence="7" id="KW-0808">Transferase</keyword>
<evidence type="ECO:0000256" key="4">
    <source>
        <dbReference type="SAM" id="MobiDB-lite"/>
    </source>
</evidence>
<feature type="compositionally biased region" description="Polar residues" evidence="4">
    <location>
        <begin position="1"/>
        <end position="23"/>
    </location>
</feature>
<organism evidence="7 8">
    <name type="scientific">Liparis tanakae</name>
    <name type="common">Tanaka's snailfish</name>
    <dbReference type="NCBI Taxonomy" id="230148"/>
    <lineage>
        <taxon>Eukaryota</taxon>
        <taxon>Metazoa</taxon>
        <taxon>Chordata</taxon>
        <taxon>Craniata</taxon>
        <taxon>Vertebrata</taxon>
        <taxon>Euteleostomi</taxon>
        <taxon>Actinopterygii</taxon>
        <taxon>Neopterygii</taxon>
        <taxon>Teleostei</taxon>
        <taxon>Neoteleostei</taxon>
        <taxon>Acanthomorphata</taxon>
        <taxon>Eupercaria</taxon>
        <taxon>Perciformes</taxon>
        <taxon>Cottioidei</taxon>
        <taxon>Cottales</taxon>
        <taxon>Liparidae</taxon>
        <taxon>Liparis</taxon>
    </lineage>
</organism>
<dbReference type="Pfam" id="PF25328">
    <property type="entry name" value="PH_MADD"/>
    <property type="match status" value="1"/>
</dbReference>
<reference evidence="7 8" key="1">
    <citation type="submission" date="2019-03" db="EMBL/GenBank/DDBJ databases">
        <title>First draft genome of Liparis tanakae, snailfish: a comprehensive survey of snailfish specific genes.</title>
        <authorList>
            <person name="Kim W."/>
            <person name="Song I."/>
            <person name="Jeong J.-H."/>
            <person name="Kim D."/>
            <person name="Kim S."/>
            <person name="Ryu S."/>
            <person name="Song J.Y."/>
            <person name="Lee S.K."/>
        </authorList>
    </citation>
    <scope>NUCLEOTIDE SEQUENCE [LARGE SCALE GENOMIC DNA]</scope>
    <source>
        <tissue evidence="7">Muscle</tissue>
    </source>
</reference>
<dbReference type="GO" id="GO:0016020">
    <property type="term" value="C:membrane"/>
    <property type="evidence" value="ECO:0007669"/>
    <property type="project" value="UniProtKB-SubCell"/>
</dbReference>
<name>A0A4Z2FUI5_9TELE</name>
<dbReference type="PANTHER" id="PTHR13008">
    <property type="entry name" value="MAP-KINASE ACTIVATING DEATH DOMAIN PROTEIN MADD /DENN/AEX-3 C.ELEGANS"/>
    <property type="match status" value="1"/>
</dbReference>
<dbReference type="GO" id="GO:0042981">
    <property type="term" value="P:regulation of apoptotic process"/>
    <property type="evidence" value="ECO:0007669"/>
    <property type="project" value="TreeGrafter"/>
</dbReference>
<evidence type="ECO:0000313" key="7">
    <source>
        <dbReference type="EMBL" id="TNN44515.1"/>
    </source>
</evidence>
<sequence length="317" mass="36292">MAAHLTQSRGTLSDSEIETNPATSAVFGKPHTLKPSVKEPPPAAAKGPAPPPVEDLSMRIYLCDGLLGRDKSSVWDQLEDAAMETFSLSKERSTLWDQLQFWEDAYLDAVMLEREGMGMDQGPQEMIERYLSLCDHDRKRLEDDEDRLLATLLHNMIAFMLMLKLNKNDIKKKVCDDCIVLRSNIGTVYERWWYEKLINMTYCPKTKVLCLWRRNGQETQLNKFYTKKCRELYYCVKDSMERAAARQQSIKPGPELGGEFPVQDMKTGEGGLLQVTLEGINLKFMHSQVFIELSHIKKCNTVKGVFVLEEFGNYITC</sequence>